<dbReference type="Proteomes" id="UP000033441">
    <property type="component" value="Unassembled WGS sequence"/>
</dbReference>
<evidence type="ECO:0000313" key="1">
    <source>
        <dbReference type="EMBL" id="KJV63875.1"/>
    </source>
</evidence>
<reference evidence="2 3" key="1">
    <citation type="submission" date="2015-02" db="EMBL/GenBank/DDBJ databases">
        <title>Genome Sequencing of Rickettsiales.</title>
        <authorList>
            <person name="Daugherty S.C."/>
            <person name="Su Q."/>
            <person name="Abolude K."/>
            <person name="Beier-Sexton M."/>
            <person name="Carlyon J.A."/>
            <person name="Carter R."/>
            <person name="Day N.P."/>
            <person name="Dumler S.J."/>
            <person name="Dyachenko V."/>
            <person name="Godinez A."/>
            <person name="Kurtti T.J."/>
            <person name="Lichay M."/>
            <person name="Mullins K.E."/>
            <person name="Ott S."/>
            <person name="Pappas-Brown V."/>
            <person name="Paris D.H."/>
            <person name="Patel P."/>
            <person name="Richards A.L."/>
            <person name="Sadzewicz L."/>
            <person name="Sears K."/>
            <person name="Seidman D."/>
            <person name="Sengamalay N."/>
            <person name="Stenos J."/>
            <person name="Tallon L.J."/>
            <person name="Vincent G."/>
            <person name="Fraser C.M."/>
            <person name="Munderloh U."/>
            <person name="Dunning-Hotopp J.C."/>
        </authorList>
    </citation>
    <scope>NUCLEOTIDE SEQUENCE [LARGE SCALE GENOMIC DNA]</scope>
    <source>
        <strain evidence="2 3">ApMUC09</strain>
    </source>
</reference>
<dbReference type="EMBL" id="LANV01000001">
    <property type="protein sequence ID" value="KJV64780.1"/>
    <property type="molecule type" value="Genomic_DNA"/>
</dbReference>
<accession>A0A0F3N9Q0</accession>
<protein>
    <submittedName>
        <fullName evidence="2">Uncharacterized protein</fullName>
    </submittedName>
</protein>
<sequence length="43" mass="5111">MRIIMLRAQMRIKKLYFLVLSDGHCHFMLAPDIDAYSKLVDTR</sequence>
<organism evidence="2 3">
    <name type="scientific">Anaplasma phagocytophilum str. ApMUC09</name>
    <dbReference type="NCBI Taxonomy" id="1359152"/>
    <lineage>
        <taxon>Bacteria</taxon>
        <taxon>Pseudomonadati</taxon>
        <taxon>Pseudomonadota</taxon>
        <taxon>Alphaproteobacteria</taxon>
        <taxon>Rickettsiales</taxon>
        <taxon>Anaplasmataceae</taxon>
        <taxon>Anaplasma</taxon>
        <taxon>phagocytophilum group</taxon>
    </lineage>
</organism>
<comment type="caution">
    <text evidence="2">The sequence shown here is derived from an EMBL/GenBank/DDBJ whole genome shotgun (WGS) entry which is preliminary data.</text>
</comment>
<name>A0A0F3N9Q0_ANAPH</name>
<evidence type="ECO:0000313" key="3">
    <source>
        <dbReference type="Proteomes" id="UP000033441"/>
    </source>
</evidence>
<dbReference type="EMBL" id="LANV01000001">
    <property type="protein sequence ID" value="KJV63875.1"/>
    <property type="molecule type" value="Genomic_DNA"/>
</dbReference>
<evidence type="ECO:0000313" key="2">
    <source>
        <dbReference type="EMBL" id="KJV64780.1"/>
    </source>
</evidence>
<proteinExistence type="predicted"/>
<dbReference type="AlphaFoldDB" id="A0A0F3N9Q0"/>
<gene>
    <name evidence="1" type="ORF">APHMUC_0820</name>
    <name evidence="2" type="ORF">APHMUC_0865</name>
</gene>
<dbReference type="PATRIC" id="fig|1359152.3.peg.860"/>